<sequence>MIFRKYNSIQNTSRWIQQKIGSTIDPKQKRHAHVGAPELWKKSRDFQIKFLKDMGLMPKNYLLDIGCGTLVGGIPIIRYLEKHHYYGIEVRSDVLEEAKKELLVSKLTHKIPVLLSEDISSLKIEREFDFMWAASVLIHFKNKILEDCFAFVSSHLSKQGKFYANVNIGNKKDDNWKGFPVVWHTLDFYIEMASSHGLSVKDIGSRQELGLTYQDDQRMLEISKK</sequence>
<dbReference type="AlphaFoldDB" id="A0A383C502"/>
<dbReference type="PANTHER" id="PTHR37886:SF1">
    <property type="entry name" value="S-ADENOSYL-L-METHIONINE-DEPENDENT METHYLTRANSFERASES SUPERFAMILY PROTEIN"/>
    <property type="match status" value="1"/>
</dbReference>
<gene>
    <name evidence="2" type="ORF">METZ01_LOCUS479539</name>
</gene>
<accession>A0A383C502</accession>
<proteinExistence type="predicted"/>
<dbReference type="CDD" id="cd02440">
    <property type="entry name" value="AdoMet_MTases"/>
    <property type="match status" value="1"/>
</dbReference>
<dbReference type="EMBL" id="UINC01205489">
    <property type="protein sequence ID" value="SVE26685.1"/>
    <property type="molecule type" value="Genomic_DNA"/>
</dbReference>
<feature type="domain" description="Methyltransferase type 12" evidence="1">
    <location>
        <begin position="63"/>
        <end position="162"/>
    </location>
</feature>
<protein>
    <recommendedName>
        <fullName evidence="1">Methyltransferase type 12 domain-containing protein</fullName>
    </recommendedName>
</protein>
<evidence type="ECO:0000313" key="2">
    <source>
        <dbReference type="EMBL" id="SVE26685.1"/>
    </source>
</evidence>
<dbReference type="Pfam" id="PF08242">
    <property type="entry name" value="Methyltransf_12"/>
    <property type="match status" value="1"/>
</dbReference>
<dbReference type="PANTHER" id="PTHR37886">
    <property type="entry name" value="S-ADENOSYL-L-METHIONINE-DEPENDENT METHYLTRANSFERASES SUPERFAMILY PROTEIN"/>
    <property type="match status" value="1"/>
</dbReference>
<dbReference type="SUPFAM" id="SSF53335">
    <property type="entry name" value="S-adenosyl-L-methionine-dependent methyltransferases"/>
    <property type="match status" value="1"/>
</dbReference>
<dbReference type="Gene3D" id="3.40.50.150">
    <property type="entry name" value="Vaccinia Virus protein VP39"/>
    <property type="match status" value="1"/>
</dbReference>
<organism evidence="2">
    <name type="scientific">marine metagenome</name>
    <dbReference type="NCBI Taxonomy" id="408172"/>
    <lineage>
        <taxon>unclassified sequences</taxon>
        <taxon>metagenomes</taxon>
        <taxon>ecological metagenomes</taxon>
    </lineage>
</organism>
<reference evidence="2" key="1">
    <citation type="submission" date="2018-05" db="EMBL/GenBank/DDBJ databases">
        <authorList>
            <person name="Lanie J.A."/>
            <person name="Ng W.-L."/>
            <person name="Kazmierczak K.M."/>
            <person name="Andrzejewski T.M."/>
            <person name="Davidsen T.M."/>
            <person name="Wayne K.J."/>
            <person name="Tettelin H."/>
            <person name="Glass J.I."/>
            <person name="Rusch D."/>
            <person name="Podicherti R."/>
            <person name="Tsui H.-C.T."/>
            <person name="Winkler M.E."/>
        </authorList>
    </citation>
    <scope>NUCLEOTIDE SEQUENCE</scope>
</reference>
<evidence type="ECO:0000259" key="1">
    <source>
        <dbReference type="Pfam" id="PF08242"/>
    </source>
</evidence>
<dbReference type="InterPro" id="IPR029063">
    <property type="entry name" value="SAM-dependent_MTases_sf"/>
</dbReference>
<name>A0A383C502_9ZZZZ</name>
<dbReference type="InterPro" id="IPR013217">
    <property type="entry name" value="Methyltransf_12"/>
</dbReference>